<dbReference type="AlphaFoldDB" id="A0A8D8GLU4"/>
<evidence type="ECO:0000256" key="5">
    <source>
        <dbReference type="SAM" id="Phobius"/>
    </source>
</evidence>
<proteinExistence type="predicted"/>
<feature type="transmembrane region" description="Helical" evidence="5">
    <location>
        <begin position="12"/>
        <end position="38"/>
    </location>
</feature>
<evidence type="ECO:0000256" key="2">
    <source>
        <dbReference type="ARBA" id="ARBA00022692"/>
    </source>
</evidence>
<dbReference type="SUPFAM" id="SSF48652">
    <property type="entry name" value="Tetraspanin"/>
    <property type="match status" value="1"/>
</dbReference>
<comment type="subcellular location">
    <subcellularLocation>
        <location evidence="1">Membrane</location>
        <topology evidence="1">Multi-pass membrane protein</topology>
    </subcellularLocation>
</comment>
<accession>A0A8D8GLU4</accession>
<keyword evidence="4 5" id="KW-0472">Membrane</keyword>
<dbReference type="InterPro" id="IPR018499">
    <property type="entry name" value="Tetraspanin/Peripherin"/>
</dbReference>
<dbReference type="EMBL" id="HBUE01269738">
    <property type="protein sequence ID" value="CAG6563342.1"/>
    <property type="molecule type" value="Transcribed_RNA"/>
</dbReference>
<reference evidence="6" key="1">
    <citation type="submission" date="2021-05" db="EMBL/GenBank/DDBJ databases">
        <authorList>
            <person name="Alioto T."/>
            <person name="Alioto T."/>
            <person name="Gomez Garrido J."/>
        </authorList>
    </citation>
    <scope>NUCLEOTIDE SEQUENCE</scope>
</reference>
<dbReference type="EMBL" id="HBUE01164466">
    <property type="protein sequence ID" value="CAG6511903.1"/>
    <property type="molecule type" value="Transcribed_RNA"/>
</dbReference>
<dbReference type="CDD" id="cd03127">
    <property type="entry name" value="tetraspanin_LEL"/>
    <property type="match status" value="1"/>
</dbReference>
<evidence type="ECO:0000256" key="4">
    <source>
        <dbReference type="ARBA" id="ARBA00023136"/>
    </source>
</evidence>
<feature type="transmembrane region" description="Helical" evidence="5">
    <location>
        <begin position="195"/>
        <end position="222"/>
    </location>
</feature>
<feature type="transmembrane region" description="Helical" evidence="5">
    <location>
        <begin position="82"/>
        <end position="106"/>
    </location>
</feature>
<dbReference type="Pfam" id="PF00335">
    <property type="entry name" value="Tetraspanin"/>
    <property type="match status" value="1"/>
</dbReference>
<dbReference type="Gene3D" id="1.10.1450.10">
    <property type="entry name" value="Tetraspanin"/>
    <property type="match status" value="1"/>
</dbReference>
<name>A0A8D8GLU4_CULPI</name>
<organism evidence="6">
    <name type="scientific">Culex pipiens</name>
    <name type="common">House mosquito</name>
    <dbReference type="NCBI Taxonomy" id="7175"/>
    <lineage>
        <taxon>Eukaryota</taxon>
        <taxon>Metazoa</taxon>
        <taxon>Ecdysozoa</taxon>
        <taxon>Arthropoda</taxon>
        <taxon>Hexapoda</taxon>
        <taxon>Insecta</taxon>
        <taxon>Pterygota</taxon>
        <taxon>Neoptera</taxon>
        <taxon>Endopterygota</taxon>
        <taxon>Diptera</taxon>
        <taxon>Nematocera</taxon>
        <taxon>Culicoidea</taxon>
        <taxon>Culicidae</taxon>
        <taxon>Culicinae</taxon>
        <taxon>Culicini</taxon>
        <taxon>Culex</taxon>
        <taxon>Culex</taxon>
    </lineage>
</organism>
<evidence type="ECO:0000313" key="6">
    <source>
        <dbReference type="EMBL" id="CAG6511903.1"/>
    </source>
</evidence>
<dbReference type="EMBL" id="HBUE01036038">
    <property type="protein sequence ID" value="CAG6458774.1"/>
    <property type="molecule type" value="Transcribed_RNA"/>
</dbReference>
<dbReference type="PRINTS" id="PR00259">
    <property type="entry name" value="TMFOUR"/>
</dbReference>
<dbReference type="EMBL" id="HBUE01164464">
    <property type="protein sequence ID" value="CAG6511901.1"/>
    <property type="molecule type" value="Transcribed_RNA"/>
</dbReference>
<dbReference type="InterPro" id="IPR008952">
    <property type="entry name" value="Tetraspanin_EC2_sf"/>
</dbReference>
<keyword evidence="3 5" id="KW-1133">Transmembrane helix</keyword>
<dbReference type="EMBL" id="HBUE01036037">
    <property type="protein sequence ID" value="CAG6458772.1"/>
    <property type="molecule type" value="Transcribed_RNA"/>
</dbReference>
<dbReference type="EMBL" id="HBUE01269740">
    <property type="protein sequence ID" value="CAG6563344.1"/>
    <property type="molecule type" value="Transcribed_RNA"/>
</dbReference>
<protein>
    <submittedName>
        <fullName evidence="6">CD63 antigen</fullName>
    </submittedName>
</protein>
<dbReference type="PANTHER" id="PTHR19282">
    <property type="entry name" value="TETRASPANIN"/>
    <property type="match status" value="1"/>
</dbReference>
<dbReference type="GO" id="GO:0005886">
    <property type="term" value="C:plasma membrane"/>
    <property type="evidence" value="ECO:0007669"/>
    <property type="project" value="TreeGrafter"/>
</dbReference>
<evidence type="ECO:0000256" key="1">
    <source>
        <dbReference type="ARBA" id="ARBA00004141"/>
    </source>
</evidence>
<evidence type="ECO:0000256" key="3">
    <source>
        <dbReference type="ARBA" id="ARBA00022989"/>
    </source>
</evidence>
<sequence>MRLSARIKCFRYLVYAYIVLISICGGAQLVIGAFLLWTHRQYSGLVNNQFWEPFGLIIALGLVSQLLCYLGWTSTSKKHRCYLGTFCAFLVALIVVQFLISGWAVAAKHQLITPAELAIESSFHQFISTDGASTDKTHIWNRLQRDYQCCGYSSIHDYSNRKRDIPTSCFDSINNKLYSVGCMHLLVKGMEGNMIRVAIVAIVAALIQSLGIFCVIQLVMLLKKPKMQLPNGDSRLHSMRKMRPREMVPLSTTATSSSSGIILPTTASSTMATAPMGTFGHSSTSGTMAKPPIAQKPVVPKIEHPIIKH</sequence>
<dbReference type="PANTHER" id="PTHR19282:SF505">
    <property type="entry name" value="TRANSMEMBRANE 4 SUPERFAMILY, ISOFORM C"/>
    <property type="match status" value="1"/>
</dbReference>
<feature type="transmembrane region" description="Helical" evidence="5">
    <location>
        <begin position="50"/>
        <end position="70"/>
    </location>
</feature>
<keyword evidence="2 5" id="KW-0812">Transmembrane</keyword>